<dbReference type="GeneID" id="26137781"/>
<dbReference type="RefSeq" id="WP_056934840.1">
    <property type="nucleotide sequence ID" value="NZ_CP013050.1"/>
</dbReference>
<gene>
    <name evidence="1" type="ORF">TBCH5v1_2572</name>
</gene>
<dbReference type="PATRIC" id="fig|55802.8.peg.2557"/>
<dbReference type="AlphaFoldDB" id="A0A0S1XF87"/>
<organism evidence="1 2">
    <name type="scientific">Thermococcus barophilus</name>
    <dbReference type="NCBI Taxonomy" id="55802"/>
    <lineage>
        <taxon>Archaea</taxon>
        <taxon>Methanobacteriati</taxon>
        <taxon>Methanobacteriota</taxon>
        <taxon>Thermococci</taxon>
        <taxon>Thermococcales</taxon>
        <taxon>Thermococcaceae</taxon>
        <taxon>Thermococcus</taxon>
    </lineage>
</organism>
<accession>A0A0S1XF87</accession>
<reference evidence="1 2" key="1">
    <citation type="journal article" date="2016" name="Genome Announc.">
        <title>Complete genome sequence of the hyperthermophilic and piezophilic archaeon Thermococcus barophilus Ch5, capable of growth at the expense of hydrogenogenesis from carbon monoxide and formate.</title>
        <authorList>
            <person name="Oger P."/>
            <person name="Sokolova T.G."/>
            <person name="Kozhevnikova D.A."/>
            <person name="Taranov E.A."/>
            <person name="Vannier P."/>
            <person name="Lee H.S."/>
            <person name="Kwon K.K."/>
            <person name="Kang S.G."/>
            <person name="Lee J.H."/>
            <person name="Bonch-Osmolovskaya E.A."/>
            <person name="Lebedinsky A.V."/>
        </authorList>
    </citation>
    <scope>NUCLEOTIDE SEQUENCE [LARGE SCALE GENOMIC DNA]</scope>
    <source>
        <strain evidence="2">Ch5</strain>
    </source>
</reference>
<dbReference type="STRING" id="55802.TBCH5v1_2572"/>
<dbReference type="EMBL" id="CP013050">
    <property type="protein sequence ID" value="ALM76461.1"/>
    <property type="molecule type" value="Genomic_DNA"/>
</dbReference>
<sequence length="70" mass="7291">MLMLKGVGGQFVLEGGFIERDIGSLSFGISTTKNLGILHFGTSLSRDLGSLGFGVSLVRGLGYATDITLV</sequence>
<dbReference type="Proteomes" id="UP000066042">
    <property type="component" value="Chromosome"/>
</dbReference>
<name>A0A0S1XF87_THEBA</name>
<evidence type="ECO:0000313" key="2">
    <source>
        <dbReference type="Proteomes" id="UP000066042"/>
    </source>
</evidence>
<proteinExistence type="predicted"/>
<protein>
    <submittedName>
        <fullName evidence="1">Uncharacterized protein</fullName>
    </submittedName>
</protein>
<evidence type="ECO:0000313" key="1">
    <source>
        <dbReference type="EMBL" id="ALM76461.1"/>
    </source>
</evidence>